<organism evidence="1 2">
    <name type="scientific">Niveispirillum cyanobacteriorum</name>
    <dbReference type="NCBI Taxonomy" id="1612173"/>
    <lineage>
        <taxon>Bacteria</taxon>
        <taxon>Pseudomonadati</taxon>
        <taxon>Pseudomonadota</taxon>
        <taxon>Alphaproteobacteria</taxon>
        <taxon>Rhodospirillales</taxon>
        <taxon>Azospirillaceae</taxon>
        <taxon>Niveispirillum</taxon>
    </lineage>
</organism>
<protein>
    <submittedName>
        <fullName evidence="1">Uncharacterized protein</fullName>
    </submittedName>
</protein>
<accession>A0A2K9NFW2</accession>
<sequence>MAHACGGDHGENDYSCEGYFCREHLICVEIRQQYVQGASPHVSICPACHNKAEAAKLLVDEDDERHATGRVQGSEVLS</sequence>
<reference evidence="1 2" key="1">
    <citation type="submission" date="2017-12" db="EMBL/GenBank/DDBJ databases">
        <title>Genomes of bacteria within cyanobacterial aggregates.</title>
        <authorList>
            <person name="Cai H."/>
        </authorList>
    </citation>
    <scope>NUCLEOTIDE SEQUENCE [LARGE SCALE GENOMIC DNA]</scope>
    <source>
        <strain evidence="1 2">TH16</strain>
    </source>
</reference>
<gene>
    <name evidence="1" type="ORF">C0V82_16305</name>
</gene>
<proteinExistence type="predicted"/>
<dbReference type="AlphaFoldDB" id="A0A2K9NFW2"/>
<keyword evidence="2" id="KW-1185">Reference proteome</keyword>
<evidence type="ECO:0000313" key="1">
    <source>
        <dbReference type="EMBL" id="AUN31991.1"/>
    </source>
</evidence>
<evidence type="ECO:0000313" key="2">
    <source>
        <dbReference type="Proteomes" id="UP000234752"/>
    </source>
</evidence>
<dbReference type="EMBL" id="CP025612">
    <property type="protein sequence ID" value="AUN31991.1"/>
    <property type="molecule type" value="Genomic_DNA"/>
</dbReference>
<dbReference type="KEGG" id="ncb:C0V82_16305"/>
<name>A0A2K9NFW2_9PROT</name>
<dbReference type="Proteomes" id="UP000234752">
    <property type="component" value="Chromosome eg_2"/>
</dbReference>